<proteinExistence type="inferred from homology"/>
<dbReference type="EMBL" id="QLIN01000001">
    <property type="protein sequence ID" value="RAI72626.1"/>
    <property type="molecule type" value="Genomic_DNA"/>
</dbReference>
<keyword evidence="3" id="KW-0547">Nucleotide-binding</keyword>
<dbReference type="Proteomes" id="UP000249493">
    <property type="component" value="Unassembled WGS sequence"/>
</dbReference>
<dbReference type="RefSeq" id="WP_111280307.1">
    <property type="nucleotide sequence ID" value="NZ_QLIN01000001.1"/>
</dbReference>
<evidence type="ECO:0000256" key="3">
    <source>
        <dbReference type="ARBA" id="ARBA00022741"/>
    </source>
</evidence>
<dbReference type="CDD" id="cd03220">
    <property type="entry name" value="ABC_KpsT_Wzt"/>
    <property type="match status" value="1"/>
</dbReference>
<dbReference type="GO" id="GO:0005524">
    <property type="term" value="F:ATP binding"/>
    <property type="evidence" value="ECO:0007669"/>
    <property type="project" value="UniProtKB-KW"/>
</dbReference>
<evidence type="ECO:0000256" key="1">
    <source>
        <dbReference type="ARBA" id="ARBA00005417"/>
    </source>
</evidence>
<evidence type="ECO:0000313" key="7">
    <source>
        <dbReference type="Proteomes" id="UP000249493"/>
    </source>
</evidence>
<dbReference type="InterPro" id="IPR029439">
    <property type="entry name" value="Wzt_C"/>
</dbReference>
<keyword evidence="2" id="KW-0813">Transport</keyword>
<dbReference type="InterPro" id="IPR027417">
    <property type="entry name" value="P-loop_NTPase"/>
</dbReference>
<dbReference type="GO" id="GO:0140359">
    <property type="term" value="F:ABC-type transporter activity"/>
    <property type="evidence" value="ECO:0007669"/>
    <property type="project" value="InterPro"/>
</dbReference>
<dbReference type="GO" id="GO:0016887">
    <property type="term" value="F:ATP hydrolysis activity"/>
    <property type="evidence" value="ECO:0007669"/>
    <property type="project" value="InterPro"/>
</dbReference>
<organism evidence="6 7">
    <name type="scientific">Pseudomonas fluorescens</name>
    <dbReference type="NCBI Taxonomy" id="294"/>
    <lineage>
        <taxon>Bacteria</taxon>
        <taxon>Pseudomonadati</taxon>
        <taxon>Pseudomonadota</taxon>
        <taxon>Gammaproteobacteria</taxon>
        <taxon>Pseudomonadales</taxon>
        <taxon>Pseudomonadaceae</taxon>
        <taxon>Pseudomonas</taxon>
    </lineage>
</organism>
<dbReference type="PANTHER" id="PTHR46743">
    <property type="entry name" value="TEICHOIC ACIDS EXPORT ATP-BINDING PROTEIN TAGH"/>
    <property type="match status" value="1"/>
</dbReference>
<dbReference type="Pfam" id="PF00005">
    <property type="entry name" value="ABC_tran"/>
    <property type="match status" value="1"/>
</dbReference>
<dbReference type="InterPro" id="IPR050683">
    <property type="entry name" value="Bact_Polysacc_Export_ATP-bd"/>
</dbReference>
<dbReference type="Gene3D" id="3.40.50.300">
    <property type="entry name" value="P-loop containing nucleotide triphosphate hydrolases"/>
    <property type="match status" value="1"/>
</dbReference>
<dbReference type="InterPro" id="IPR003439">
    <property type="entry name" value="ABC_transporter-like_ATP-bd"/>
</dbReference>
<comment type="caution">
    <text evidence="6">The sequence shown here is derived from an EMBL/GenBank/DDBJ whole genome shotgun (WGS) entry which is preliminary data.</text>
</comment>
<feature type="domain" description="ABC transporter" evidence="5">
    <location>
        <begin position="6"/>
        <end position="248"/>
    </location>
</feature>
<accession>A0A327NF24</accession>
<dbReference type="Pfam" id="PF14524">
    <property type="entry name" value="Wzt_C"/>
    <property type="match status" value="1"/>
</dbReference>
<dbReference type="CDD" id="cd10147">
    <property type="entry name" value="Wzt_C-like"/>
    <property type="match status" value="1"/>
</dbReference>
<dbReference type="InterPro" id="IPR003593">
    <property type="entry name" value="AAA+_ATPase"/>
</dbReference>
<gene>
    <name evidence="6" type="ORF">DOZ80_03550</name>
</gene>
<name>A0A327NF24_PSEFL</name>
<protein>
    <recommendedName>
        <fullName evidence="5">ABC transporter domain-containing protein</fullName>
    </recommendedName>
</protein>
<dbReference type="PANTHER" id="PTHR46743:SF2">
    <property type="entry name" value="TEICHOIC ACIDS EXPORT ATP-BINDING PROTEIN TAGH"/>
    <property type="match status" value="1"/>
</dbReference>
<dbReference type="InterPro" id="IPR015860">
    <property type="entry name" value="ABC_transpr_TagH-like"/>
</dbReference>
<dbReference type="PROSITE" id="PS50893">
    <property type="entry name" value="ABC_TRANSPORTER_2"/>
    <property type="match status" value="1"/>
</dbReference>
<evidence type="ECO:0000313" key="6">
    <source>
        <dbReference type="EMBL" id="RAI72626.1"/>
    </source>
</evidence>
<dbReference type="Gene3D" id="2.70.50.60">
    <property type="entry name" value="abc- transporter (atp binding component) like domain"/>
    <property type="match status" value="1"/>
</dbReference>
<reference evidence="6 7" key="1">
    <citation type="submission" date="2018-06" db="EMBL/GenBank/DDBJ databases">
        <authorList>
            <person name="Zhirakovskaya E."/>
        </authorList>
    </citation>
    <scope>NUCLEOTIDE SEQUENCE [LARGE SCALE GENOMIC DNA]</scope>
    <source>
        <strain evidence="6 7">LY3</strain>
    </source>
</reference>
<sequence length="594" mass="65329">MSEPIIELASIAKMYRIFRSPRHRMIEALGFPVARSTYDEFWAVRNMSLSIKPGERVGLVGRNGAGKSTLLKLIAGLIQPTEGKVNVRGKVQALMELGTGFHPEFTGRANVMSSFAYQGVTGARARKLLEDVLEFAELEEFIDKPVKTYSSGMYSRLAFAAATAIRPEILIIDEILGAGDSYFAGKSAKRMRTLTAEGSTVLFVSHDMSAVQMICDRAIWIERGRIIADGDPIEIGRSYAASIRKQEELRLRAINLKLSRGDVSELLTDTETDRVSILRFISSEEAAPKTPLAVFELSLERGGEVIDNVLLGEALDDDRNQRVHLLTANAYMNWSAPQTSAEGVSFREFRDCGGQYKHAPVSIKVPLGLGELNEFSVTVRHAGAAADETVYCQIFDGLEYITIGTLQSAIGDGQVCSQTFALGTSFMPSAIGAAPVPGERSDFEYGEGSAWIDGVDFLDKSQESRRVFSFGEPLHVHVKWGAKLDIPSMAFIVCIYGMDGRCVSQVVSPFISATRERRTGVVKAHFDPLMIGAGDYVISVGIFDGMTQEQACGEYPLDVHDRQYRIRVTAPTDIRMERGIVVHPVEWANLEVVE</sequence>
<dbReference type="SMART" id="SM00382">
    <property type="entry name" value="AAA"/>
    <property type="match status" value="1"/>
</dbReference>
<dbReference type="GO" id="GO:0016020">
    <property type="term" value="C:membrane"/>
    <property type="evidence" value="ECO:0007669"/>
    <property type="project" value="InterPro"/>
</dbReference>
<evidence type="ECO:0000256" key="2">
    <source>
        <dbReference type="ARBA" id="ARBA00022448"/>
    </source>
</evidence>
<comment type="similarity">
    <text evidence="1">Belongs to the ABC transporter superfamily.</text>
</comment>
<keyword evidence="4" id="KW-0067">ATP-binding</keyword>
<evidence type="ECO:0000259" key="5">
    <source>
        <dbReference type="PROSITE" id="PS50893"/>
    </source>
</evidence>
<dbReference type="AlphaFoldDB" id="A0A327NF24"/>
<dbReference type="SUPFAM" id="SSF52540">
    <property type="entry name" value="P-loop containing nucleoside triphosphate hydrolases"/>
    <property type="match status" value="1"/>
</dbReference>
<evidence type="ECO:0000256" key="4">
    <source>
        <dbReference type="ARBA" id="ARBA00022840"/>
    </source>
</evidence>